<dbReference type="InterPro" id="IPR003903">
    <property type="entry name" value="UIM_dom"/>
</dbReference>
<dbReference type="SMART" id="SM00726">
    <property type="entry name" value="UIM"/>
    <property type="match status" value="2"/>
</dbReference>
<evidence type="ECO:0000313" key="6">
    <source>
        <dbReference type="Proteomes" id="UP000029725"/>
    </source>
</evidence>
<keyword evidence="6" id="KW-1185">Reference proteome</keyword>
<keyword evidence="2" id="KW-0647">Proteasome</keyword>
<comment type="similarity">
    <text evidence="1">Belongs to the proteasome subunit S5A family.</text>
</comment>
<dbReference type="Proteomes" id="UP000029725">
    <property type="component" value="Unassembled WGS sequence"/>
</dbReference>
<dbReference type="GO" id="GO:0043161">
    <property type="term" value="P:proteasome-mediated ubiquitin-dependent protein catabolic process"/>
    <property type="evidence" value="ECO:0007669"/>
    <property type="project" value="TreeGrafter"/>
</dbReference>
<organism evidence="5 6">
    <name type="scientific">Mitosporidium daphniae</name>
    <dbReference type="NCBI Taxonomy" id="1485682"/>
    <lineage>
        <taxon>Eukaryota</taxon>
        <taxon>Fungi</taxon>
        <taxon>Fungi incertae sedis</taxon>
        <taxon>Microsporidia</taxon>
        <taxon>Mitosporidium</taxon>
    </lineage>
</organism>
<feature type="compositionally biased region" description="Acidic residues" evidence="3">
    <location>
        <begin position="238"/>
        <end position="248"/>
    </location>
</feature>
<dbReference type="InterPro" id="IPR027040">
    <property type="entry name" value="PSMD4"/>
</dbReference>
<evidence type="ECO:0000259" key="4">
    <source>
        <dbReference type="Pfam" id="PF13519"/>
    </source>
</evidence>
<accession>A0A098VRY3</accession>
<comment type="caution">
    <text evidence="5">The sequence shown here is derived from an EMBL/GenBank/DDBJ whole genome shotgun (WGS) entry which is preliminary data.</text>
</comment>
<dbReference type="PANTHER" id="PTHR10223:SF0">
    <property type="entry name" value="26S PROTEASOME NON-ATPASE REGULATORY SUBUNIT 4"/>
    <property type="match status" value="1"/>
</dbReference>
<dbReference type="AlphaFoldDB" id="A0A098VRY3"/>
<proteinExistence type="inferred from homology"/>
<sequence>MEAQLDAAKVIIQAKRQRNQENSIGVMTMAGTLGPHVLISLSQDSGNLYKALSSAAINGNPSFLSAVKIAQLALKHRQNKSQRQHIIAFVGSPLLRDPAGRTDEDSPEAMQQLARSLKKNGISMDIVSFGEEDRTNLERLSSFIEIISHDRNSNLVSVPPSTGGLLSDAVVSSPILSGYNSSGSEFPFGVDPELDPELALALRMSLEEERNRQPALPTTGEALAQPHVLPETSTPQEIQEESEGDDELAMAIAMSLDHSDTQVEQRSPKRKLDEGDDQ</sequence>
<dbReference type="InterPro" id="IPR036465">
    <property type="entry name" value="vWFA_dom_sf"/>
</dbReference>
<dbReference type="InterPro" id="IPR002035">
    <property type="entry name" value="VWF_A"/>
</dbReference>
<evidence type="ECO:0000256" key="1">
    <source>
        <dbReference type="ARBA" id="ARBA00005574"/>
    </source>
</evidence>
<dbReference type="HOGENOM" id="CLU_033293_1_0_1"/>
<dbReference type="EMBL" id="JMKJ01000210">
    <property type="protein sequence ID" value="KGG51730.1"/>
    <property type="molecule type" value="Genomic_DNA"/>
</dbReference>
<dbReference type="GO" id="GO:0008540">
    <property type="term" value="C:proteasome regulatory particle, base subcomplex"/>
    <property type="evidence" value="ECO:0007669"/>
    <property type="project" value="TreeGrafter"/>
</dbReference>
<dbReference type="GeneID" id="25259372"/>
<dbReference type="GO" id="GO:0036435">
    <property type="term" value="F:K48-linked polyubiquitin modification-dependent protein binding"/>
    <property type="evidence" value="ECO:0007669"/>
    <property type="project" value="UniProtKB-ARBA"/>
</dbReference>
<evidence type="ECO:0000313" key="5">
    <source>
        <dbReference type="EMBL" id="KGG51730.1"/>
    </source>
</evidence>
<dbReference type="SUPFAM" id="SSF53300">
    <property type="entry name" value="vWA-like"/>
    <property type="match status" value="1"/>
</dbReference>
<dbReference type="Gene3D" id="3.40.50.410">
    <property type="entry name" value="von Willebrand factor, type A domain"/>
    <property type="match status" value="1"/>
</dbReference>
<dbReference type="PROSITE" id="PS50330">
    <property type="entry name" value="UIM"/>
    <property type="match status" value="1"/>
</dbReference>
<dbReference type="RefSeq" id="XP_013238158.1">
    <property type="nucleotide sequence ID" value="XM_013382704.1"/>
</dbReference>
<dbReference type="GO" id="GO:0005829">
    <property type="term" value="C:cytosol"/>
    <property type="evidence" value="ECO:0007669"/>
    <property type="project" value="TreeGrafter"/>
</dbReference>
<dbReference type="Gene3D" id="1.10.287.3990">
    <property type="match status" value="1"/>
</dbReference>
<dbReference type="Pfam" id="PF13519">
    <property type="entry name" value="VWA_2"/>
    <property type="match status" value="1"/>
</dbReference>
<evidence type="ECO:0000256" key="3">
    <source>
        <dbReference type="SAM" id="MobiDB-lite"/>
    </source>
</evidence>
<reference evidence="5 6" key="1">
    <citation type="submission" date="2014-04" db="EMBL/GenBank/DDBJ databases">
        <title>A new species of microsporidia sheds light on the evolution of extreme parasitism.</title>
        <authorList>
            <person name="Haag K.L."/>
            <person name="James T.Y."/>
            <person name="Larsson R."/>
            <person name="Schaer T.M."/>
            <person name="Refardt D."/>
            <person name="Pombert J.-F."/>
            <person name="Ebert D."/>
        </authorList>
    </citation>
    <scope>NUCLEOTIDE SEQUENCE [LARGE SCALE GENOMIC DNA]</scope>
    <source>
        <strain evidence="5 6">UGP3</strain>
        <tissue evidence="5">Spores</tissue>
    </source>
</reference>
<feature type="compositionally biased region" description="Basic and acidic residues" evidence="3">
    <location>
        <begin position="257"/>
        <end position="278"/>
    </location>
</feature>
<feature type="domain" description="VWFA" evidence="4">
    <location>
        <begin position="2"/>
        <end position="91"/>
    </location>
</feature>
<dbReference type="PANTHER" id="PTHR10223">
    <property type="entry name" value="26S PROTEASOME NON-ATPASE REGULATORY SUBUNIT 4"/>
    <property type="match status" value="1"/>
</dbReference>
<gene>
    <name evidence="5" type="ORF">DI09_28p110</name>
</gene>
<dbReference type="GO" id="GO:0005634">
    <property type="term" value="C:nucleus"/>
    <property type="evidence" value="ECO:0007669"/>
    <property type="project" value="TreeGrafter"/>
</dbReference>
<protein>
    <recommendedName>
        <fullName evidence="4">VWFA domain-containing protein</fullName>
    </recommendedName>
</protein>
<name>A0A098VRY3_9MICR</name>
<dbReference type="VEuPathDB" id="MicrosporidiaDB:DI09_28p110"/>
<dbReference type="FunFam" id="3.40.50.410:FF:000005">
    <property type="entry name" value="26S proteasome non-ATPase regulatory subunit 4"/>
    <property type="match status" value="1"/>
</dbReference>
<feature type="region of interest" description="Disordered" evidence="3">
    <location>
        <begin position="209"/>
        <end position="278"/>
    </location>
</feature>
<evidence type="ECO:0000256" key="2">
    <source>
        <dbReference type="ARBA" id="ARBA00022942"/>
    </source>
</evidence>
<dbReference type="OrthoDB" id="1731724at2759"/>